<dbReference type="EMBL" id="CATOUU010000327">
    <property type="protein sequence ID" value="CAI9924892.1"/>
    <property type="molecule type" value="Genomic_DNA"/>
</dbReference>
<dbReference type="EMBL" id="CAXDID020000868">
    <property type="protein sequence ID" value="CAL6115284.1"/>
    <property type="molecule type" value="Genomic_DNA"/>
</dbReference>
<evidence type="ECO:0000313" key="4">
    <source>
        <dbReference type="Proteomes" id="UP001642409"/>
    </source>
</evidence>
<protein>
    <submittedName>
        <fullName evidence="2">Uncharacterized protein</fullName>
    </submittedName>
</protein>
<gene>
    <name evidence="2" type="ORF">HINF_LOCUS12537</name>
    <name evidence="3" type="ORF">HINF_LOCUS78557</name>
</gene>
<sequence>MLVIYIIISGDAVSYSDCFSPRSYINGDEVTSQLYLHLLPFEALDLVVSENLCKSYLPGKIVVAQIHFDDISFPTSSPQVKFTYIYNKEIIVSFQLSPTDYAHVMDKDSAMYELWYDVNLIKVNNSVGSIILTKYNGTNCFQKLELVYSINGDMDVNIVPNQCEVKLTNVYIEFQEGLVNRQLPIYPCTSGCATDEFQLTSANFDQIKKYKVRKSGIENQIQSFYQHFVENRNIRISFNLKFDTNGIDTVITRVFDNIIANDTLGCKTNDANLILYGVLNPFSVQIQVRESFKSQLICDMTGIVSVKAELYLWDDKISERVHKTLSIDEYNNQVGMAFKNTPKTDALRNNYNNFSKATIVFSFMDINSVIKYEMLKYKDKIYLACVQRASLHLYKDYSCIDYYFDNTSICTGNIISGTGKNQIAIFYQDNGITESLGQFKFTQLVDYGKLKQRVCFTCEHYFLDTVDKYYDSTCQNNLKQAKIMLKKVQIGFVINSKFEFIIFHTTVVEYINIYMLLTIAVISVTLLTFVALHIQMQRNTK</sequence>
<keyword evidence="1" id="KW-0472">Membrane</keyword>
<dbReference type="Proteomes" id="UP001642409">
    <property type="component" value="Unassembled WGS sequence"/>
</dbReference>
<accession>A0AA86NR34</accession>
<organism evidence="2">
    <name type="scientific">Hexamita inflata</name>
    <dbReference type="NCBI Taxonomy" id="28002"/>
    <lineage>
        <taxon>Eukaryota</taxon>
        <taxon>Metamonada</taxon>
        <taxon>Diplomonadida</taxon>
        <taxon>Hexamitidae</taxon>
        <taxon>Hexamitinae</taxon>
        <taxon>Hexamita</taxon>
    </lineage>
</organism>
<reference evidence="3 4" key="2">
    <citation type="submission" date="2024-07" db="EMBL/GenBank/DDBJ databases">
        <authorList>
            <person name="Akdeniz Z."/>
        </authorList>
    </citation>
    <scope>NUCLEOTIDE SEQUENCE [LARGE SCALE GENOMIC DNA]</scope>
</reference>
<reference evidence="2" key="1">
    <citation type="submission" date="2023-06" db="EMBL/GenBank/DDBJ databases">
        <authorList>
            <person name="Kurt Z."/>
        </authorList>
    </citation>
    <scope>NUCLEOTIDE SEQUENCE</scope>
</reference>
<keyword evidence="4" id="KW-1185">Reference proteome</keyword>
<evidence type="ECO:0000313" key="3">
    <source>
        <dbReference type="EMBL" id="CAL6115284.1"/>
    </source>
</evidence>
<proteinExistence type="predicted"/>
<name>A0AA86NR34_9EUKA</name>
<keyword evidence="1" id="KW-1133">Transmembrane helix</keyword>
<dbReference type="AlphaFoldDB" id="A0AA86NR34"/>
<keyword evidence="1" id="KW-0812">Transmembrane</keyword>
<comment type="caution">
    <text evidence="2">The sequence shown here is derived from an EMBL/GenBank/DDBJ whole genome shotgun (WGS) entry which is preliminary data.</text>
</comment>
<evidence type="ECO:0000313" key="2">
    <source>
        <dbReference type="EMBL" id="CAI9924892.1"/>
    </source>
</evidence>
<evidence type="ECO:0000256" key="1">
    <source>
        <dbReference type="SAM" id="Phobius"/>
    </source>
</evidence>
<feature type="transmembrane region" description="Helical" evidence="1">
    <location>
        <begin position="513"/>
        <end position="534"/>
    </location>
</feature>